<gene>
    <name evidence="2" type="ORF">C1645_818166</name>
</gene>
<dbReference type="InterPro" id="IPR011009">
    <property type="entry name" value="Kinase-like_dom_sf"/>
</dbReference>
<dbReference type="AlphaFoldDB" id="A0A397TDF4"/>
<evidence type="ECO:0000313" key="2">
    <source>
        <dbReference type="EMBL" id="RIA94347.1"/>
    </source>
</evidence>
<evidence type="ECO:0000313" key="3">
    <source>
        <dbReference type="Proteomes" id="UP000265703"/>
    </source>
</evidence>
<proteinExistence type="predicted"/>
<reference evidence="2 3" key="1">
    <citation type="submission" date="2018-06" db="EMBL/GenBank/DDBJ databases">
        <title>Comparative genomics reveals the genomic features of Rhizophagus irregularis, R. cerebriforme, R. diaphanum and Gigaspora rosea, and their symbiotic lifestyle signature.</title>
        <authorList>
            <person name="Morin E."/>
            <person name="San Clemente H."/>
            <person name="Chen E.C.H."/>
            <person name="De La Providencia I."/>
            <person name="Hainaut M."/>
            <person name="Kuo A."/>
            <person name="Kohler A."/>
            <person name="Murat C."/>
            <person name="Tang N."/>
            <person name="Roy S."/>
            <person name="Loubradou J."/>
            <person name="Henrissat B."/>
            <person name="Grigoriev I.V."/>
            <person name="Corradi N."/>
            <person name="Roux C."/>
            <person name="Martin F.M."/>
        </authorList>
    </citation>
    <scope>NUCLEOTIDE SEQUENCE [LARGE SCALE GENOMIC DNA]</scope>
    <source>
        <strain evidence="2 3">DAOM 227022</strain>
    </source>
</reference>
<organism evidence="2 3">
    <name type="scientific">Glomus cerebriforme</name>
    <dbReference type="NCBI Taxonomy" id="658196"/>
    <lineage>
        <taxon>Eukaryota</taxon>
        <taxon>Fungi</taxon>
        <taxon>Fungi incertae sedis</taxon>
        <taxon>Mucoromycota</taxon>
        <taxon>Glomeromycotina</taxon>
        <taxon>Glomeromycetes</taxon>
        <taxon>Glomerales</taxon>
        <taxon>Glomeraceae</taxon>
        <taxon>Glomus</taxon>
    </lineage>
</organism>
<dbReference type="GO" id="GO:0004674">
    <property type="term" value="F:protein serine/threonine kinase activity"/>
    <property type="evidence" value="ECO:0007669"/>
    <property type="project" value="TreeGrafter"/>
</dbReference>
<dbReference type="InterPro" id="IPR001245">
    <property type="entry name" value="Ser-Thr/Tyr_kinase_cat_dom"/>
</dbReference>
<keyword evidence="3" id="KW-1185">Reference proteome</keyword>
<evidence type="ECO:0000259" key="1">
    <source>
        <dbReference type="PROSITE" id="PS50011"/>
    </source>
</evidence>
<sequence>MEQKYLNSDVLEQIKDFDSKYYNLSEEQNLLVDKLILNEKLKKRYKYYGLCETCRQPKTGDDWCRPCKAIHFQRNFENWTSGNYVVDEFIQESQLNAKNENEKLEWIEYNRFEKIDYITKGGFGTIYKAIWKDGKFESNKWVRDRDRKKGFVALKSLNNSKDITLEFLNEIKFHLKMNHSENIIHFYGITKNKTGDFMMVMEYAFNGNLRQSLNKDFNSLSWKDKLIISYKIACGLNDIHKKELTHQDFHSGNILVIRNNDNDETFHSITDLGLCKPANEKSEKCKKNVYGVLPYVAPELLRGKKYTQKSDIYSFGIIIYEIFNGLPPYYDMAHEEFLAIRICQGLRPSFRFKVPQLIVDLFNQCVDADPSKRPTAEYLSETFDHWNVEYWRMDSEISKQIGADGFSEEQQSFTKSSISSTELIYTTHPQAIYTSRLLNFNNLPEPKNACDEVEYSDSTKIDFTKLNINSQEKTDEKVIYVEDLEKRVVFGICGECSEPGTEEKWYKPCNAKRFKDNFKNWTNGNKNIDEFIQQSQLDAVHYKMVFEWIPYKNFQNITFITRGGFVALKSLNDSSDISTEFLNDVNK</sequence>
<feature type="domain" description="Protein kinase" evidence="1">
    <location>
        <begin position="112"/>
        <end position="388"/>
    </location>
</feature>
<name>A0A397TDF4_9GLOM</name>
<protein>
    <submittedName>
        <fullName evidence="2">Kinase-like domain-containing protein</fullName>
    </submittedName>
</protein>
<keyword evidence="2" id="KW-0808">Transferase</keyword>
<dbReference type="GO" id="GO:0005524">
    <property type="term" value="F:ATP binding"/>
    <property type="evidence" value="ECO:0007669"/>
    <property type="project" value="InterPro"/>
</dbReference>
<dbReference type="InterPro" id="IPR051681">
    <property type="entry name" value="Ser/Thr_Kinases-Pseudokinases"/>
</dbReference>
<dbReference type="PROSITE" id="PS50011">
    <property type="entry name" value="PROTEIN_KINASE_DOM"/>
    <property type="match status" value="1"/>
</dbReference>
<comment type="caution">
    <text evidence="2">The sequence shown here is derived from an EMBL/GenBank/DDBJ whole genome shotgun (WGS) entry which is preliminary data.</text>
</comment>
<dbReference type="Pfam" id="PF07714">
    <property type="entry name" value="PK_Tyr_Ser-Thr"/>
    <property type="match status" value="1"/>
</dbReference>
<dbReference type="Gene3D" id="1.10.510.10">
    <property type="entry name" value="Transferase(Phosphotransferase) domain 1"/>
    <property type="match status" value="1"/>
</dbReference>
<dbReference type="SUPFAM" id="SSF56112">
    <property type="entry name" value="Protein kinase-like (PK-like)"/>
    <property type="match status" value="1"/>
</dbReference>
<dbReference type="STRING" id="658196.A0A397TDF4"/>
<accession>A0A397TDF4</accession>
<dbReference type="EMBL" id="QKYT01000083">
    <property type="protein sequence ID" value="RIA94347.1"/>
    <property type="molecule type" value="Genomic_DNA"/>
</dbReference>
<keyword evidence="2" id="KW-0418">Kinase</keyword>
<dbReference type="InterPro" id="IPR000719">
    <property type="entry name" value="Prot_kinase_dom"/>
</dbReference>
<dbReference type="Proteomes" id="UP000265703">
    <property type="component" value="Unassembled WGS sequence"/>
</dbReference>
<dbReference type="PANTHER" id="PTHR44329">
    <property type="entry name" value="SERINE/THREONINE-PROTEIN KINASE TNNI3K-RELATED"/>
    <property type="match status" value="1"/>
</dbReference>
<dbReference type="OrthoDB" id="1668230at2759"/>